<comment type="caution">
    <text evidence="9">The sequence shown here is derived from an EMBL/GenBank/DDBJ whole genome shotgun (WGS) entry which is preliminary data.</text>
</comment>
<dbReference type="GO" id="GO:1904680">
    <property type="term" value="F:peptide transmembrane transporter activity"/>
    <property type="evidence" value="ECO:0007669"/>
    <property type="project" value="TreeGrafter"/>
</dbReference>
<feature type="signal peptide" evidence="7">
    <location>
        <begin position="1"/>
        <end position="27"/>
    </location>
</feature>
<keyword evidence="5" id="KW-0571">Peptide transport</keyword>
<evidence type="ECO:0000256" key="7">
    <source>
        <dbReference type="SAM" id="SignalP"/>
    </source>
</evidence>
<dbReference type="Gene3D" id="3.10.105.10">
    <property type="entry name" value="Dipeptide-binding Protein, Domain 3"/>
    <property type="match status" value="1"/>
</dbReference>
<evidence type="ECO:0000313" key="10">
    <source>
        <dbReference type="Proteomes" id="UP000051984"/>
    </source>
</evidence>
<feature type="domain" description="Solute-binding protein family 5" evidence="8">
    <location>
        <begin position="74"/>
        <end position="454"/>
    </location>
</feature>
<gene>
    <name evidence="9" type="ORF">FD51_GL001310</name>
</gene>
<dbReference type="PIRSF" id="PIRSF002741">
    <property type="entry name" value="MppA"/>
    <property type="match status" value="1"/>
</dbReference>
<dbReference type="Gene3D" id="3.90.76.10">
    <property type="entry name" value="Dipeptide-binding Protein, Domain 1"/>
    <property type="match status" value="1"/>
</dbReference>
<dbReference type="GO" id="GO:0042597">
    <property type="term" value="C:periplasmic space"/>
    <property type="evidence" value="ECO:0007669"/>
    <property type="project" value="UniProtKB-ARBA"/>
</dbReference>
<keyword evidence="4 7" id="KW-0732">Signal</keyword>
<protein>
    <submittedName>
        <fullName evidence="9">Oligopeptide ABC transporter periplasmic component</fullName>
    </submittedName>
</protein>
<feature type="chain" id="PRO_5006403658" evidence="7">
    <location>
        <begin position="28"/>
        <end position="536"/>
    </location>
</feature>
<dbReference type="GO" id="GO:0015833">
    <property type="term" value="P:peptide transport"/>
    <property type="evidence" value="ECO:0007669"/>
    <property type="project" value="UniProtKB-KW"/>
</dbReference>
<dbReference type="InterPro" id="IPR000914">
    <property type="entry name" value="SBP_5_dom"/>
</dbReference>
<dbReference type="GO" id="GO:0030313">
    <property type="term" value="C:cell envelope"/>
    <property type="evidence" value="ECO:0007669"/>
    <property type="project" value="UniProtKB-SubCell"/>
</dbReference>
<feature type="region of interest" description="Disordered" evidence="6">
    <location>
        <begin position="332"/>
        <end position="351"/>
    </location>
</feature>
<dbReference type="InterPro" id="IPR030678">
    <property type="entry name" value="Peptide/Ni-bd"/>
</dbReference>
<keyword evidence="3" id="KW-0813">Transport</keyword>
<dbReference type="Gene3D" id="3.40.190.10">
    <property type="entry name" value="Periplasmic binding protein-like II"/>
    <property type="match status" value="1"/>
</dbReference>
<organism evidence="9 10">
    <name type="scientific">Lacticaseibacillus zeae DSM 20178 = KCTC 3804</name>
    <dbReference type="NCBI Taxonomy" id="1423816"/>
    <lineage>
        <taxon>Bacteria</taxon>
        <taxon>Bacillati</taxon>
        <taxon>Bacillota</taxon>
        <taxon>Bacilli</taxon>
        <taxon>Lactobacillales</taxon>
        <taxon>Lactobacillaceae</taxon>
        <taxon>Lacticaseibacillus</taxon>
    </lineage>
</organism>
<dbReference type="PATRIC" id="fig|1423816.3.peg.1370"/>
<sequence>MKKYNSLGLTCITLTLLLAACGQSTKAATNQRTLNVAVSTEASSLDPAHAVDATSGAILQQIMTPLYDHDKSGKIIPAMATKVVKPTNNGKTYTLTLRKDVKWSDGTPVTAKDFVYSLKRIVDPKTKTEFAYQYDAIANYQDIVDGKKSPDTLGVSAPSKYVLKIQLSQPTPYFSSQMTGYYPTNEAAVKRYGKKFGSSADKIVTNGAYKIKNFSTTSDSWDYVKDPNFYAAKTVKINHVHVNVLKDSSTVDNLFATGKLDDAPLSGNLIQKEAQNPALTKTPAANMNYLQLNTKNPQLNNVNLRRAISAALDRQALTSKVLQDGSQPAKAFVPKGLKTNPTTGKDFTEDAKTPLTYSPTKAKAYLKTALKELNTDSISFSILTSDVDTDKQVGEYIQSQLTKVLPQLKVTVSSLPKMTRIQRSLDGKFDAVLMGWNSTIQDPSDYLNTATADNISNFSKFSDEQFTALMKKVNTTTGQSATARYQQELAANARVIDVAGYIPVFQSANSRLINTKVGGLHYSMLQPAEYRYAYFK</sequence>
<evidence type="ECO:0000256" key="2">
    <source>
        <dbReference type="ARBA" id="ARBA00005695"/>
    </source>
</evidence>
<evidence type="ECO:0000259" key="8">
    <source>
        <dbReference type="Pfam" id="PF00496"/>
    </source>
</evidence>
<dbReference type="Proteomes" id="UP000051984">
    <property type="component" value="Unassembled WGS sequence"/>
</dbReference>
<dbReference type="CDD" id="cd08504">
    <property type="entry name" value="PBP2_OppA"/>
    <property type="match status" value="1"/>
</dbReference>
<accession>A0A0R1EW14</accession>
<dbReference type="eggNOG" id="COG4166">
    <property type="taxonomic scope" value="Bacteria"/>
</dbReference>
<dbReference type="PANTHER" id="PTHR30290">
    <property type="entry name" value="PERIPLASMIC BINDING COMPONENT OF ABC TRANSPORTER"/>
    <property type="match status" value="1"/>
</dbReference>
<dbReference type="PROSITE" id="PS51257">
    <property type="entry name" value="PROKAR_LIPOPROTEIN"/>
    <property type="match status" value="1"/>
</dbReference>
<dbReference type="SUPFAM" id="SSF53850">
    <property type="entry name" value="Periplasmic binding protein-like II"/>
    <property type="match status" value="1"/>
</dbReference>
<dbReference type="PANTHER" id="PTHR30290:SF10">
    <property type="entry name" value="PERIPLASMIC OLIGOPEPTIDE-BINDING PROTEIN-RELATED"/>
    <property type="match status" value="1"/>
</dbReference>
<evidence type="ECO:0000256" key="4">
    <source>
        <dbReference type="ARBA" id="ARBA00022729"/>
    </source>
</evidence>
<dbReference type="AlphaFoldDB" id="A0A0R1EW14"/>
<dbReference type="Pfam" id="PF00496">
    <property type="entry name" value="SBP_bac_5"/>
    <property type="match status" value="1"/>
</dbReference>
<evidence type="ECO:0000256" key="3">
    <source>
        <dbReference type="ARBA" id="ARBA00022448"/>
    </source>
</evidence>
<dbReference type="EMBL" id="AZCT01000002">
    <property type="protein sequence ID" value="KRK13118.1"/>
    <property type="molecule type" value="Genomic_DNA"/>
</dbReference>
<dbReference type="RefSeq" id="WP_010490541.1">
    <property type="nucleotide sequence ID" value="NZ_AZCT01000002.1"/>
</dbReference>
<evidence type="ECO:0000256" key="5">
    <source>
        <dbReference type="ARBA" id="ARBA00022856"/>
    </source>
</evidence>
<dbReference type="FunFam" id="3.90.76.10:FF:000001">
    <property type="entry name" value="Oligopeptide ABC transporter substrate-binding protein"/>
    <property type="match status" value="1"/>
</dbReference>
<comment type="subcellular location">
    <subcellularLocation>
        <location evidence="1">Cell envelope</location>
    </subcellularLocation>
</comment>
<name>A0A0R1EW14_LACZE</name>
<evidence type="ECO:0000256" key="1">
    <source>
        <dbReference type="ARBA" id="ARBA00004196"/>
    </source>
</evidence>
<proteinExistence type="inferred from homology"/>
<evidence type="ECO:0000313" key="9">
    <source>
        <dbReference type="EMBL" id="KRK13118.1"/>
    </source>
</evidence>
<dbReference type="InterPro" id="IPR039424">
    <property type="entry name" value="SBP_5"/>
</dbReference>
<dbReference type="GO" id="GO:0043190">
    <property type="term" value="C:ATP-binding cassette (ABC) transporter complex"/>
    <property type="evidence" value="ECO:0007669"/>
    <property type="project" value="InterPro"/>
</dbReference>
<comment type="similarity">
    <text evidence="2">Belongs to the bacterial solute-binding protein 5 family.</text>
</comment>
<reference evidence="9 10" key="1">
    <citation type="journal article" date="2015" name="Genome Announc.">
        <title>Expanding the biotechnology potential of lactobacilli through comparative genomics of 213 strains and associated genera.</title>
        <authorList>
            <person name="Sun Z."/>
            <person name="Harris H.M."/>
            <person name="McCann A."/>
            <person name="Guo C."/>
            <person name="Argimon S."/>
            <person name="Zhang W."/>
            <person name="Yang X."/>
            <person name="Jeffery I.B."/>
            <person name="Cooney J.C."/>
            <person name="Kagawa T.F."/>
            <person name="Liu W."/>
            <person name="Song Y."/>
            <person name="Salvetti E."/>
            <person name="Wrobel A."/>
            <person name="Rasinkangas P."/>
            <person name="Parkhill J."/>
            <person name="Rea M.C."/>
            <person name="O'Sullivan O."/>
            <person name="Ritari J."/>
            <person name="Douillard F.P."/>
            <person name="Paul Ross R."/>
            <person name="Yang R."/>
            <person name="Briner A.E."/>
            <person name="Felis G.E."/>
            <person name="de Vos W.M."/>
            <person name="Barrangou R."/>
            <person name="Klaenhammer T.R."/>
            <person name="Caufield P.W."/>
            <person name="Cui Y."/>
            <person name="Zhang H."/>
            <person name="O'Toole P.W."/>
        </authorList>
    </citation>
    <scope>NUCLEOTIDE SEQUENCE [LARGE SCALE GENOMIC DNA]</scope>
    <source>
        <strain evidence="9 10">DSM 20178</strain>
    </source>
</reference>
<keyword evidence="5" id="KW-0653">Protein transport</keyword>
<evidence type="ECO:0000256" key="6">
    <source>
        <dbReference type="SAM" id="MobiDB-lite"/>
    </source>
</evidence>